<organism evidence="2 3">
    <name type="scientific">Vitrella brassicaformis (strain CCMP3155)</name>
    <dbReference type="NCBI Taxonomy" id="1169540"/>
    <lineage>
        <taxon>Eukaryota</taxon>
        <taxon>Sar</taxon>
        <taxon>Alveolata</taxon>
        <taxon>Colpodellida</taxon>
        <taxon>Vitrellaceae</taxon>
        <taxon>Vitrella</taxon>
    </lineage>
</organism>
<protein>
    <submittedName>
        <fullName evidence="2">Uncharacterized protein</fullName>
    </submittedName>
</protein>
<proteinExistence type="predicted"/>
<sequence>MGNFSACQRRHQEDELEAVLSSLSNTPRHPPQPQPSLFHDESLDYLDNFNPALTRLRPAGHCGVMTLRGGAIQATDQPQRQEIGPVQSVCPSSTSRFSAAMMGTAGEIFQAPPPVPSNNVRQSDTSKVSQETMDHYFECWAPTQLRHAQMMQAKVQAKAPFFPPPAGDVKGSAGQTVARRAPPPPPCRPLGPLGAPVLNPSTLQKSQAPWRYMMKAVAVHHMGPLQPTIRDPVPAQGEETQRRAWVPPPLQRR</sequence>
<dbReference type="EMBL" id="CDMY01000561">
    <property type="protein sequence ID" value="CEM22861.1"/>
    <property type="molecule type" value="Genomic_DNA"/>
</dbReference>
<keyword evidence="3" id="KW-1185">Reference proteome</keyword>
<feature type="region of interest" description="Disordered" evidence="1">
    <location>
        <begin position="225"/>
        <end position="253"/>
    </location>
</feature>
<dbReference type="InParanoid" id="A0A0G4G4J1"/>
<accession>A0A0G4G4J1</accession>
<gene>
    <name evidence="2" type="ORF">Vbra_642</name>
</gene>
<name>A0A0G4G4J1_VITBC</name>
<dbReference type="Proteomes" id="UP000041254">
    <property type="component" value="Unassembled WGS sequence"/>
</dbReference>
<feature type="region of interest" description="Disordered" evidence="1">
    <location>
        <begin position="168"/>
        <end position="200"/>
    </location>
</feature>
<dbReference type="VEuPathDB" id="CryptoDB:Vbra_642"/>
<evidence type="ECO:0000313" key="2">
    <source>
        <dbReference type="EMBL" id="CEM22861.1"/>
    </source>
</evidence>
<dbReference type="AlphaFoldDB" id="A0A0G4G4J1"/>
<evidence type="ECO:0000256" key="1">
    <source>
        <dbReference type="SAM" id="MobiDB-lite"/>
    </source>
</evidence>
<reference evidence="2 3" key="1">
    <citation type="submission" date="2014-11" db="EMBL/GenBank/DDBJ databases">
        <authorList>
            <person name="Zhu J."/>
            <person name="Qi W."/>
            <person name="Song R."/>
        </authorList>
    </citation>
    <scope>NUCLEOTIDE SEQUENCE [LARGE SCALE GENOMIC DNA]</scope>
</reference>
<evidence type="ECO:0000313" key="3">
    <source>
        <dbReference type="Proteomes" id="UP000041254"/>
    </source>
</evidence>